<dbReference type="AlphaFoldDB" id="A0A922FYX0"/>
<accession>A0A922FYX0</accession>
<proteinExistence type="predicted"/>
<name>A0A922FYX0_CARIL</name>
<organism evidence="1 2">
    <name type="scientific">Carya illinoinensis</name>
    <name type="common">Pecan</name>
    <dbReference type="NCBI Taxonomy" id="32201"/>
    <lineage>
        <taxon>Eukaryota</taxon>
        <taxon>Viridiplantae</taxon>
        <taxon>Streptophyta</taxon>
        <taxon>Embryophyta</taxon>
        <taxon>Tracheophyta</taxon>
        <taxon>Spermatophyta</taxon>
        <taxon>Magnoliopsida</taxon>
        <taxon>eudicotyledons</taxon>
        <taxon>Gunneridae</taxon>
        <taxon>Pentapetalae</taxon>
        <taxon>rosids</taxon>
        <taxon>fabids</taxon>
        <taxon>Fagales</taxon>
        <taxon>Juglandaceae</taxon>
        <taxon>Carya</taxon>
    </lineage>
</organism>
<sequence>MPMPTVSPSSRGHNSHRSPCPCLPFPLLREAITTTIAYACTTVIASFISPPALPPFSLITAFFLSTMVGSLHVAYHHTGHGSAMPSFQPRRLREEQISLSLSLSLSSLSLSLSPVFPFLPLCHRSPMNRSYLGSQIPSLVGLGLYVGVE</sequence>
<evidence type="ECO:0000313" key="2">
    <source>
        <dbReference type="Proteomes" id="UP000811246"/>
    </source>
</evidence>
<comment type="caution">
    <text evidence="1">The sequence shown here is derived from an EMBL/GenBank/DDBJ whole genome shotgun (WGS) entry which is preliminary data.</text>
</comment>
<evidence type="ECO:0000313" key="1">
    <source>
        <dbReference type="EMBL" id="KAG6730934.1"/>
    </source>
</evidence>
<protein>
    <submittedName>
        <fullName evidence="1">Uncharacterized protein</fullName>
    </submittedName>
</protein>
<gene>
    <name evidence="1" type="ORF">I3842_01G105000</name>
</gene>
<dbReference type="Proteomes" id="UP000811246">
    <property type="component" value="Chromosome 1"/>
</dbReference>
<reference evidence="1" key="1">
    <citation type="submission" date="2021-01" db="EMBL/GenBank/DDBJ databases">
        <authorList>
            <person name="Lovell J.T."/>
            <person name="Bentley N."/>
            <person name="Bhattarai G."/>
            <person name="Jenkins J.W."/>
            <person name="Sreedasyam A."/>
            <person name="Alarcon Y."/>
            <person name="Bock C."/>
            <person name="Boston L."/>
            <person name="Carlson J."/>
            <person name="Cervantes K."/>
            <person name="Clermont K."/>
            <person name="Krom N."/>
            <person name="Kubenka K."/>
            <person name="Mamidi S."/>
            <person name="Mattison C."/>
            <person name="Monteros M."/>
            <person name="Pisani C."/>
            <person name="Plott C."/>
            <person name="Rajasekar S."/>
            <person name="Rhein H.S."/>
            <person name="Rohla C."/>
            <person name="Song M."/>
            <person name="Hilaire R.S."/>
            <person name="Shu S."/>
            <person name="Wells L."/>
            <person name="Wang X."/>
            <person name="Webber J."/>
            <person name="Heerema R.J."/>
            <person name="Klein P."/>
            <person name="Conner P."/>
            <person name="Grauke L."/>
            <person name="Grimwood J."/>
            <person name="Schmutz J."/>
            <person name="Randall J.J."/>
        </authorList>
    </citation>
    <scope>NUCLEOTIDE SEQUENCE</scope>
    <source>
        <tissue evidence="1">Leaf</tissue>
    </source>
</reference>
<dbReference type="EMBL" id="CM031825">
    <property type="protein sequence ID" value="KAG6730934.1"/>
    <property type="molecule type" value="Genomic_DNA"/>
</dbReference>